<evidence type="ECO:0000313" key="5">
    <source>
        <dbReference type="Proteomes" id="UP000560658"/>
    </source>
</evidence>
<dbReference type="RefSeq" id="WP_044165666.1">
    <property type="nucleotide sequence ID" value="NZ_JACIER010000001.1"/>
</dbReference>
<reference evidence="4" key="1">
    <citation type="submission" date="2020-08" db="EMBL/GenBank/DDBJ databases">
        <title>Genomic Encyclopedia of Type Strains, Phase IV (KMG-IV): sequencing the most valuable type-strain genomes for metagenomic binning, comparative biology and taxonomic classification.</title>
        <authorList>
            <person name="Goeker M."/>
        </authorList>
    </citation>
    <scope>NUCLEOTIDE SEQUENCE [LARGE SCALE GENOMIC DNA]</scope>
    <source>
        <strain evidence="4">DSM 105720</strain>
    </source>
</reference>
<dbReference type="Gene3D" id="2.60.120.1130">
    <property type="match status" value="1"/>
</dbReference>
<feature type="compositionally biased region" description="Basic and acidic residues" evidence="1">
    <location>
        <begin position="214"/>
        <end position="228"/>
    </location>
</feature>
<feature type="chain" id="PRO_5032374308" description="DUF3857 domain-containing protein" evidence="2">
    <location>
        <begin position="21"/>
        <end position="680"/>
    </location>
</feature>
<proteinExistence type="predicted"/>
<gene>
    <name evidence="4" type="ORF">GGR06_000008</name>
</gene>
<organism evidence="4 5">
    <name type="scientific">Bacteroides reticulotermitis</name>
    <dbReference type="NCBI Taxonomy" id="1133319"/>
    <lineage>
        <taxon>Bacteria</taxon>
        <taxon>Pseudomonadati</taxon>
        <taxon>Bacteroidota</taxon>
        <taxon>Bacteroidia</taxon>
        <taxon>Bacteroidales</taxon>
        <taxon>Bacteroidaceae</taxon>
        <taxon>Bacteroides</taxon>
    </lineage>
</organism>
<keyword evidence="5" id="KW-1185">Reference proteome</keyword>
<name>A0A840CUL8_9BACE</name>
<accession>A0A840CUL8</accession>
<dbReference type="AlphaFoldDB" id="A0A840CUL8"/>
<dbReference type="EMBL" id="JACIER010000001">
    <property type="protein sequence ID" value="MBB4042249.1"/>
    <property type="molecule type" value="Genomic_DNA"/>
</dbReference>
<protein>
    <recommendedName>
        <fullName evidence="3">DUF3857 domain-containing protein</fullName>
    </recommendedName>
</protein>
<dbReference type="Gene3D" id="3.10.620.30">
    <property type="match status" value="1"/>
</dbReference>
<feature type="domain" description="DUF3857" evidence="3">
    <location>
        <begin position="74"/>
        <end position="209"/>
    </location>
</feature>
<comment type="caution">
    <text evidence="4">The sequence shown here is derived from an EMBL/GenBank/DDBJ whole genome shotgun (WGS) entry which is preliminary data.</text>
</comment>
<dbReference type="Pfam" id="PF12969">
    <property type="entry name" value="DUF3857"/>
    <property type="match status" value="1"/>
</dbReference>
<keyword evidence="2" id="KW-0732">Signal</keyword>
<dbReference type="InterPro" id="IPR024618">
    <property type="entry name" value="DUF3857"/>
</dbReference>
<sequence length="680" mass="78572">MKIRFTLFALLLQLLSPAYSQEAAAPLVPNLKYGKPSQEELQFTTYAPDTTAAAVYLFHQGHSYFTYRNSFRLVTEHWVRIKVLKPQGVTYADVSVPFYAPIDQREDTERADEIEGYTYNIENGKSVRTPMKRESVSIERVNNRIKVLKFSLPAVRQGSVIEYHYKIQSDYFAQIDNWMMQEEIPMLYNQYKTTIPSILVYNIELRGKDHIQIKQRDSSMRGSEHDAHSTASNGRDFSITAQETTFTCRNLPAIRQDESYSWCPEDYKVQVSFDLQGTQYPGSEYKPYSQQWADVDKQLLNPDNSQFGAFLSYSNPFRDEAKEVFAHEMSFEEKVIRAFRLLKKQLAWNGRYQLYSSNLDKVIRQKSGSNADLNFIFIGMLKDFGLYAFPVVMSRRSTGMLPHSFPSLQKLNTFVVAVLNPENQKYVFLDSSMDIPALSVLPLDLCVSKARLLSPQVEESKKWINLMEKSESLILMTIKANVEGNLIKGHRTTILHGQEAVDYQKKMRQEQDSIASGQISGSIRTNKIGVTNLHVKQTDSNPGIIDEQFDFTLKAEQAGNRLYINPMLYPQLKSNPFIQAERVLPVEFPYPYKFLMQCILTLPQGYEVEEMPQPYAIRTEADNLQCKYIIQKQDNNTVVLNYIFHLKGYLFMPQHYNQLKEMWGKVVEKNNALIVLKRTE</sequence>
<dbReference type="Proteomes" id="UP000560658">
    <property type="component" value="Unassembled WGS sequence"/>
</dbReference>
<evidence type="ECO:0000256" key="2">
    <source>
        <dbReference type="SAM" id="SignalP"/>
    </source>
</evidence>
<evidence type="ECO:0000259" key="3">
    <source>
        <dbReference type="Pfam" id="PF12969"/>
    </source>
</evidence>
<feature type="signal peptide" evidence="2">
    <location>
        <begin position="1"/>
        <end position="20"/>
    </location>
</feature>
<evidence type="ECO:0000313" key="4">
    <source>
        <dbReference type="EMBL" id="MBB4042249.1"/>
    </source>
</evidence>
<dbReference type="Gene3D" id="2.60.40.3140">
    <property type="match status" value="1"/>
</dbReference>
<feature type="region of interest" description="Disordered" evidence="1">
    <location>
        <begin position="214"/>
        <end position="233"/>
    </location>
</feature>
<evidence type="ECO:0000256" key="1">
    <source>
        <dbReference type="SAM" id="MobiDB-lite"/>
    </source>
</evidence>